<proteinExistence type="inferred from homology"/>
<accession>A0A3S4TMR4</accession>
<feature type="transmembrane region" description="Helical" evidence="10">
    <location>
        <begin position="33"/>
        <end position="53"/>
    </location>
</feature>
<organism evidence="13 14">
    <name type="scientific">Staphylococcus condimenti</name>
    <dbReference type="NCBI Taxonomy" id="70255"/>
    <lineage>
        <taxon>Bacteria</taxon>
        <taxon>Bacillati</taxon>
        <taxon>Bacillota</taxon>
        <taxon>Bacilli</taxon>
        <taxon>Bacillales</taxon>
        <taxon>Staphylococcaceae</taxon>
        <taxon>Staphylococcus</taxon>
    </lineage>
</organism>
<keyword evidence="6 10" id="KW-0472">Membrane</keyword>
<dbReference type="Proteomes" id="UP000595942">
    <property type="component" value="Chromosome"/>
</dbReference>
<feature type="transmembrane region" description="Helical" evidence="10">
    <location>
        <begin position="104"/>
        <end position="122"/>
    </location>
</feature>
<feature type="transmembrane region" description="Helical" evidence="10">
    <location>
        <begin position="260"/>
        <end position="279"/>
    </location>
</feature>
<dbReference type="PANTHER" id="PTHR40074:SF2">
    <property type="entry name" value="O-ACETYLTRANSFERASE WECH"/>
    <property type="match status" value="1"/>
</dbReference>
<feature type="transmembrane region" description="Helical" evidence="10">
    <location>
        <begin position="199"/>
        <end position="217"/>
    </location>
</feature>
<dbReference type="Proteomes" id="UP000293854">
    <property type="component" value="Unassembled WGS sequence"/>
</dbReference>
<gene>
    <name evidence="12" type="primary">icaC</name>
    <name evidence="13" type="ORF">EIG99_11190</name>
    <name evidence="12" type="ORF">I6J05_10450</name>
</gene>
<dbReference type="PANTHER" id="PTHR40074">
    <property type="entry name" value="O-ACETYLTRANSFERASE WECH"/>
    <property type="match status" value="1"/>
</dbReference>
<evidence type="ECO:0000313" key="15">
    <source>
        <dbReference type="Proteomes" id="UP000595942"/>
    </source>
</evidence>
<dbReference type="EMBL" id="CP068073">
    <property type="protein sequence ID" value="QQS82318.1"/>
    <property type="molecule type" value="Genomic_DNA"/>
</dbReference>
<evidence type="ECO:0000256" key="2">
    <source>
        <dbReference type="ARBA" id="ARBA00007400"/>
    </source>
</evidence>
<dbReference type="AlphaFoldDB" id="A0A3S4TMR4"/>
<keyword evidence="4 10" id="KW-0812">Transmembrane</keyword>
<evidence type="ECO:0000313" key="14">
    <source>
        <dbReference type="Proteomes" id="UP000293854"/>
    </source>
</evidence>
<name>A0A3S4TMR4_9STAP</name>
<evidence type="ECO:0000259" key="11">
    <source>
        <dbReference type="Pfam" id="PF01757"/>
    </source>
</evidence>
<dbReference type="OrthoDB" id="65129at2"/>
<dbReference type="GO" id="GO:0005886">
    <property type="term" value="C:plasma membrane"/>
    <property type="evidence" value="ECO:0007669"/>
    <property type="project" value="UniProtKB-SubCell"/>
</dbReference>
<comment type="similarity">
    <text evidence="2">Belongs to the acyltransferase 3 family.</text>
</comment>
<feature type="transmembrane region" description="Helical" evidence="10">
    <location>
        <begin position="65"/>
        <end position="84"/>
    </location>
</feature>
<evidence type="ECO:0000256" key="3">
    <source>
        <dbReference type="ARBA" id="ARBA00022475"/>
    </source>
</evidence>
<evidence type="ECO:0000256" key="4">
    <source>
        <dbReference type="ARBA" id="ARBA00022692"/>
    </source>
</evidence>
<evidence type="ECO:0000256" key="10">
    <source>
        <dbReference type="SAM" id="Phobius"/>
    </source>
</evidence>
<evidence type="ECO:0000256" key="8">
    <source>
        <dbReference type="ARBA" id="ARBA00042402"/>
    </source>
</evidence>
<dbReference type="RefSeq" id="WP_047132028.1">
    <property type="nucleotide sequence ID" value="NZ_CP068073.1"/>
</dbReference>
<feature type="transmembrane region" description="Helical" evidence="10">
    <location>
        <begin position="291"/>
        <end position="312"/>
    </location>
</feature>
<feature type="transmembrane region" description="Helical" evidence="10">
    <location>
        <begin position="170"/>
        <end position="187"/>
    </location>
</feature>
<dbReference type="EMBL" id="RQTE01000256">
    <property type="protein sequence ID" value="RZI00566.1"/>
    <property type="molecule type" value="Genomic_DNA"/>
</dbReference>
<dbReference type="Pfam" id="PF01757">
    <property type="entry name" value="Acyl_transf_3"/>
    <property type="match status" value="1"/>
</dbReference>
<feature type="transmembrane region" description="Helical" evidence="10">
    <location>
        <begin position="134"/>
        <end position="150"/>
    </location>
</feature>
<sequence>MLIILTHVFTELMRNIEGSDINQLKLIYYVQNMFIFGTPSFIILAQLLVTLNYKVLSIHYLWSRFKYIFIPYLTIGLFYCYTESLKLNSPFSHQFFENIILGKWYGYFIIVIMQFFILSYLLYKISYKIFNSKLILLLSLVIQVTFLHLLDNNKAFAHAFHSIYPLSDNTFILGWIFFFFLGGYIGLNYNRIVNFLNKYIFVVIGCAVISYLIFVVFKNHDYWYVTSYTDYLVLYHTFMFLLLLGACLQFKSFMFYSINLTSTFSFFIFLFHPMILSYVYEYTLVYKGKTILFIVLTLLFVLGLCVGVGVFLREFYIFRFVIGKQPYLTKFDLKENTSK</sequence>
<evidence type="ECO:0000256" key="9">
    <source>
        <dbReference type="ARBA" id="ARBA00042839"/>
    </source>
</evidence>
<keyword evidence="3" id="KW-1003">Cell membrane</keyword>
<evidence type="ECO:0000256" key="1">
    <source>
        <dbReference type="ARBA" id="ARBA00004651"/>
    </source>
</evidence>
<evidence type="ECO:0000256" key="6">
    <source>
        <dbReference type="ARBA" id="ARBA00023136"/>
    </source>
</evidence>
<dbReference type="GO" id="GO:0009246">
    <property type="term" value="P:enterobacterial common antigen biosynthetic process"/>
    <property type="evidence" value="ECO:0007669"/>
    <property type="project" value="TreeGrafter"/>
</dbReference>
<feature type="transmembrane region" description="Helical" evidence="10">
    <location>
        <begin position="229"/>
        <end position="248"/>
    </location>
</feature>
<evidence type="ECO:0000313" key="12">
    <source>
        <dbReference type="EMBL" id="QQS82318.1"/>
    </source>
</evidence>
<keyword evidence="15" id="KW-1185">Reference proteome</keyword>
<dbReference type="InterPro" id="IPR002656">
    <property type="entry name" value="Acyl_transf_3_dom"/>
</dbReference>
<dbReference type="GO" id="GO:0016413">
    <property type="term" value="F:O-acetyltransferase activity"/>
    <property type="evidence" value="ECO:0007669"/>
    <property type="project" value="TreeGrafter"/>
</dbReference>
<reference evidence="12 15" key="2">
    <citation type="submission" date="2021-01" db="EMBL/GenBank/DDBJ databases">
        <title>FDA dAtabase for Regulatory Grade micrObial Sequences (FDA-ARGOS): Supporting development and validation of Infectious Disease Dx tests.</title>
        <authorList>
            <person name="Sproer C."/>
            <person name="Gronow S."/>
            <person name="Severitt S."/>
            <person name="Schroder I."/>
            <person name="Tallon L."/>
            <person name="Sadzewicz L."/>
            <person name="Zhao X."/>
            <person name="Boylan J."/>
            <person name="Ott S."/>
            <person name="Bowen H."/>
            <person name="Vavikolanu K."/>
            <person name="Mehta A."/>
            <person name="Aluvathingal J."/>
            <person name="Nadendla S."/>
            <person name="Lowell S."/>
            <person name="Myers T."/>
            <person name="Yan Y."/>
            <person name="Sichtig H."/>
        </authorList>
    </citation>
    <scope>NUCLEOTIDE SEQUENCE [LARGE SCALE GENOMIC DNA]</scope>
    <source>
        <strain evidence="12 15">FDAARGOS_1148</strain>
    </source>
</reference>
<protein>
    <recommendedName>
        <fullName evidence="7">Probable poly-beta-1,6-N-acetyl-D-glucosamine export protein</fullName>
    </recommendedName>
    <alternativeName>
        <fullName evidence="9">Biofilm polysaccharide intercellular adhesin export protein</fullName>
    </alternativeName>
    <alternativeName>
        <fullName evidence="8">Intercellular adhesion protein C</fullName>
    </alternativeName>
</protein>
<feature type="domain" description="Acyltransferase 3" evidence="11">
    <location>
        <begin position="1"/>
        <end position="307"/>
    </location>
</feature>
<evidence type="ECO:0000256" key="5">
    <source>
        <dbReference type="ARBA" id="ARBA00022989"/>
    </source>
</evidence>
<reference evidence="13 14" key="1">
    <citation type="submission" date="2018-11" db="EMBL/GenBank/DDBJ databases">
        <title>Genomic profiling of Staphylococcus species from a Poultry farm system in KwaZulu-Natal, South Africa.</title>
        <authorList>
            <person name="Amoako D.G."/>
            <person name="Somboro A.M."/>
            <person name="Abia A.L.K."/>
            <person name="Bester L.A."/>
            <person name="Essack S.Y."/>
        </authorList>
    </citation>
    <scope>NUCLEOTIDE SEQUENCE [LARGE SCALE GENOMIC DNA]</scope>
    <source>
        <strain evidence="13 14">SA11</strain>
    </source>
</reference>
<evidence type="ECO:0000313" key="13">
    <source>
        <dbReference type="EMBL" id="RZI00566.1"/>
    </source>
</evidence>
<evidence type="ECO:0000256" key="7">
    <source>
        <dbReference type="ARBA" id="ARBA00041028"/>
    </source>
</evidence>
<keyword evidence="5 10" id="KW-1133">Transmembrane helix</keyword>
<comment type="subcellular location">
    <subcellularLocation>
        <location evidence="1">Cell membrane</location>
        <topology evidence="1">Multi-pass membrane protein</topology>
    </subcellularLocation>
</comment>